<name>A0A7G9G4A5_9FIRM</name>
<dbReference type="KEGG" id="qdo:H9Q78_00200"/>
<gene>
    <name evidence="1" type="ORF">H9Q78_00200</name>
</gene>
<keyword evidence="2" id="KW-1185">Reference proteome</keyword>
<reference evidence="1 2" key="1">
    <citation type="submission" date="2020-08" db="EMBL/GenBank/DDBJ databases">
        <authorList>
            <person name="Liu C."/>
            <person name="Sun Q."/>
        </authorList>
    </citation>
    <scope>NUCLEOTIDE SEQUENCE [LARGE SCALE GENOMIC DNA]</scope>
    <source>
        <strain evidence="1 2">NSJ-38</strain>
    </source>
</reference>
<dbReference type="AlphaFoldDB" id="A0A7G9G4A5"/>
<protein>
    <recommendedName>
        <fullName evidence="3">Cupin</fullName>
    </recommendedName>
</protein>
<dbReference type="Proteomes" id="UP000515823">
    <property type="component" value="Chromosome"/>
</dbReference>
<dbReference type="RefSeq" id="WP_147595699.1">
    <property type="nucleotide sequence ID" value="NZ_CP060634.1"/>
</dbReference>
<evidence type="ECO:0000313" key="1">
    <source>
        <dbReference type="EMBL" id="QNM05637.1"/>
    </source>
</evidence>
<accession>A0A7G9G4A5</accession>
<dbReference type="EMBL" id="CP060634">
    <property type="protein sequence ID" value="QNM05637.1"/>
    <property type="molecule type" value="Genomic_DNA"/>
</dbReference>
<sequence>MNVKIQDLKDVTIKGVNVAFTDTCEAYKENFFEWTAFPVVTGFKTGNIMSGVLQGWHHTPNFDVIEFHEDAEQFYFFEGTALMLFIDIVDGKPAMDTAQMVRIPAGVQLDIAAGKGHFVAVAEGCTFKAVVVSPVQEAPRMDLPEMICGE</sequence>
<evidence type="ECO:0000313" key="2">
    <source>
        <dbReference type="Proteomes" id="UP000515823"/>
    </source>
</evidence>
<organism evidence="1 2">
    <name type="scientific">Qiania dongpingensis</name>
    <dbReference type="NCBI Taxonomy" id="2763669"/>
    <lineage>
        <taxon>Bacteria</taxon>
        <taxon>Bacillati</taxon>
        <taxon>Bacillota</taxon>
        <taxon>Clostridia</taxon>
        <taxon>Lachnospirales</taxon>
        <taxon>Lachnospiraceae</taxon>
        <taxon>Qiania</taxon>
    </lineage>
</organism>
<evidence type="ECO:0008006" key="3">
    <source>
        <dbReference type="Google" id="ProtNLM"/>
    </source>
</evidence>
<proteinExistence type="predicted"/>